<name>A0A7X5LLS6_9ALTE</name>
<evidence type="ECO:0000313" key="3">
    <source>
        <dbReference type="Proteomes" id="UP000470213"/>
    </source>
</evidence>
<gene>
    <name evidence="2" type="ORF">GTH32_11020</name>
</gene>
<proteinExistence type="predicted"/>
<dbReference type="AlphaFoldDB" id="A0A7X5LLS6"/>
<dbReference type="Proteomes" id="UP000470213">
    <property type="component" value="Unassembled WGS sequence"/>
</dbReference>
<sequence length="170" mass="19032">MRPTDDEKVVAAVKQLLGNEEPEIERNNAIQFNGLRHGVSLRDYADTIAMRFYEQFTPSAGVTVASFVNYDATLNNTHALGNQLSEALKTSLTQVGYPIVEVNLAQQIDITSKGNFVLTRKSDNRYFEYVVIGTMIHRKHGIDIDARLIEAKTQKTYAASSLTIPAFMFE</sequence>
<protein>
    <recommendedName>
        <fullName evidence="1">FlgO domain-containing protein</fullName>
    </recommendedName>
</protein>
<accession>A0A7X5LLS6</accession>
<comment type="caution">
    <text evidence="2">The sequence shown here is derived from an EMBL/GenBank/DDBJ whole genome shotgun (WGS) entry which is preliminary data.</text>
</comment>
<evidence type="ECO:0000313" key="2">
    <source>
        <dbReference type="EMBL" id="NDV91715.1"/>
    </source>
</evidence>
<keyword evidence="3" id="KW-1185">Reference proteome</keyword>
<dbReference type="RefSeq" id="WP_163085711.1">
    <property type="nucleotide sequence ID" value="NZ_JAAAWN010000013.1"/>
</dbReference>
<evidence type="ECO:0000259" key="1">
    <source>
        <dbReference type="Pfam" id="PF17680"/>
    </source>
</evidence>
<feature type="domain" description="FlgO" evidence="1">
    <location>
        <begin position="53"/>
        <end position="166"/>
    </location>
</feature>
<dbReference type="InterPro" id="IPR041215">
    <property type="entry name" value="FlgO_dom"/>
</dbReference>
<reference evidence="2 3" key="1">
    <citation type="submission" date="2020-01" db="EMBL/GenBank/DDBJ databases">
        <authorList>
            <person name="Chen J."/>
            <person name="Zhu S."/>
            <person name="Yang J."/>
        </authorList>
    </citation>
    <scope>NUCLEOTIDE SEQUENCE [LARGE SCALE GENOMIC DNA]</scope>
    <source>
        <strain evidence="2 3">345S023</strain>
    </source>
</reference>
<dbReference type="EMBL" id="JAAAWN010000013">
    <property type="protein sequence ID" value="NDV91715.1"/>
    <property type="molecule type" value="Genomic_DNA"/>
</dbReference>
<organism evidence="2 3">
    <name type="scientific">Alteromonas profundi</name>
    <dbReference type="NCBI Taxonomy" id="2696062"/>
    <lineage>
        <taxon>Bacteria</taxon>
        <taxon>Pseudomonadati</taxon>
        <taxon>Pseudomonadota</taxon>
        <taxon>Gammaproteobacteria</taxon>
        <taxon>Alteromonadales</taxon>
        <taxon>Alteromonadaceae</taxon>
        <taxon>Alteromonas/Salinimonas group</taxon>
        <taxon>Alteromonas</taxon>
    </lineage>
</organism>
<dbReference type="Pfam" id="PF17680">
    <property type="entry name" value="FlgO"/>
    <property type="match status" value="1"/>
</dbReference>